<protein>
    <submittedName>
        <fullName evidence="5">LacI family DNA-binding transcriptional regulator</fullName>
    </submittedName>
</protein>
<evidence type="ECO:0000313" key="6">
    <source>
        <dbReference type="Proteomes" id="UP001499979"/>
    </source>
</evidence>
<dbReference type="Pfam" id="PF00532">
    <property type="entry name" value="Peripla_BP_1"/>
    <property type="match status" value="1"/>
</dbReference>
<dbReference type="SMART" id="SM00354">
    <property type="entry name" value="HTH_LACI"/>
    <property type="match status" value="1"/>
</dbReference>
<dbReference type="InterPro" id="IPR001761">
    <property type="entry name" value="Peripla_BP/Lac1_sug-bd_dom"/>
</dbReference>
<dbReference type="PANTHER" id="PTHR30146:SF138">
    <property type="entry name" value="TRANSCRIPTIONAL REGULATORY PROTEIN"/>
    <property type="match status" value="1"/>
</dbReference>
<dbReference type="Pfam" id="PF00356">
    <property type="entry name" value="LacI"/>
    <property type="match status" value="1"/>
</dbReference>
<sequence length="362" mass="39013">MTEPGRPPTIRDVARVAEVSVATASRALGNYGRVSAETRARVLAATEQIGYRPNSLARSMITRRTNSIGVVCADIASPFFAGVVRGITDEAKRAGFDTLLVNTDEDVATEREAVALLMDKRVDGLIVSAADVREVEHLAGAQERGTPVVLIDRISSMLDADAVTVDDVAATEEAVRHLLGLGHRRIGVIAELRIEREADWANLLGPDLDRDRGELNASAARLLGYLRAHRAAGVPVDPSLVCRTGSYDVGGATEAARALLTRTNRPTALVTIDNVMTVGAFRAVRELDLDLPGDLSFVGFDNLDWTTLVRPALTLVEQPMHEIGEQAARRLVERISGDDQEPRRILLPTSFLVRGSTAAVES</sequence>
<organism evidence="5 6">
    <name type="scientific">Nocardioides aquiterrae</name>
    <dbReference type="NCBI Taxonomy" id="203799"/>
    <lineage>
        <taxon>Bacteria</taxon>
        <taxon>Bacillati</taxon>
        <taxon>Actinomycetota</taxon>
        <taxon>Actinomycetes</taxon>
        <taxon>Propionibacteriales</taxon>
        <taxon>Nocardioidaceae</taxon>
        <taxon>Nocardioides</taxon>
    </lineage>
</organism>
<evidence type="ECO:0000259" key="4">
    <source>
        <dbReference type="PROSITE" id="PS50932"/>
    </source>
</evidence>
<dbReference type="SUPFAM" id="SSF47413">
    <property type="entry name" value="lambda repressor-like DNA-binding domains"/>
    <property type="match status" value="1"/>
</dbReference>
<dbReference type="GO" id="GO:0003677">
    <property type="term" value="F:DNA binding"/>
    <property type="evidence" value="ECO:0007669"/>
    <property type="project" value="UniProtKB-KW"/>
</dbReference>
<dbReference type="PROSITE" id="PS50932">
    <property type="entry name" value="HTH_LACI_2"/>
    <property type="match status" value="1"/>
</dbReference>
<feature type="domain" description="HTH lacI-type" evidence="4">
    <location>
        <begin position="8"/>
        <end position="62"/>
    </location>
</feature>
<keyword evidence="1" id="KW-0805">Transcription regulation</keyword>
<comment type="caution">
    <text evidence="5">The sequence shown here is derived from an EMBL/GenBank/DDBJ whole genome shotgun (WGS) entry which is preliminary data.</text>
</comment>
<dbReference type="Gene3D" id="3.40.50.2300">
    <property type="match status" value="2"/>
</dbReference>
<dbReference type="InterPro" id="IPR000843">
    <property type="entry name" value="HTH_LacI"/>
</dbReference>
<dbReference type="Proteomes" id="UP001499979">
    <property type="component" value="Unassembled WGS sequence"/>
</dbReference>
<name>A0ABN1UQM6_9ACTN</name>
<dbReference type="PROSITE" id="PS00356">
    <property type="entry name" value="HTH_LACI_1"/>
    <property type="match status" value="1"/>
</dbReference>
<accession>A0ABN1UQM6</accession>
<evidence type="ECO:0000313" key="5">
    <source>
        <dbReference type="EMBL" id="GAA1159623.1"/>
    </source>
</evidence>
<dbReference type="SUPFAM" id="SSF53822">
    <property type="entry name" value="Periplasmic binding protein-like I"/>
    <property type="match status" value="1"/>
</dbReference>
<gene>
    <name evidence="5" type="ORF">GCM10009606_42140</name>
</gene>
<keyword evidence="6" id="KW-1185">Reference proteome</keyword>
<dbReference type="CDD" id="cd06267">
    <property type="entry name" value="PBP1_LacI_sugar_binding-like"/>
    <property type="match status" value="1"/>
</dbReference>
<dbReference type="Gene3D" id="1.10.260.40">
    <property type="entry name" value="lambda repressor-like DNA-binding domains"/>
    <property type="match status" value="1"/>
</dbReference>
<dbReference type="RefSeq" id="WP_343909917.1">
    <property type="nucleotide sequence ID" value="NZ_BAAAJE010000026.1"/>
</dbReference>
<evidence type="ECO:0000256" key="2">
    <source>
        <dbReference type="ARBA" id="ARBA00023125"/>
    </source>
</evidence>
<keyword evidence="3" id="KW-0804">Transcription</keyword>
<keyword evidence="2 5" id="KW-0238">DNA-binding</keyword>
<evidence type="ECO:0000256" key="1">
    <source>
        <dbReference type="ARBA" id="ARBA00023015"/>
    </source>
</evidence>
<reference evidence="5 6" key="1">
    <citation type="journal article" date="2019" name="Int. J. Syst. Evol. Microbiol.">
        <title>The Global Catalogue of Microorganisms (GCM) 10K type strain sequencing project: providing services to taxonomists for standard genome sequencing and annotation.</title>
        <authorList>
            <consortium name="The Broad Institute Genomics Platform"/>
            <consortium name="The Broad Institute Genome Sequencing Center for Infectious Disease"/>
            <person name="Wu L."/>
            <person name="Ma J."/>
        </authorList>
    </citation>
    <scope>NUCLEOTIDE SEQUENCE [LARGE SCALE GENOMIC DNA]</scope>
    <source>
        <strain evidence="5 6">JCM 11813</strain>
    </source>
</reference>
<proteinExistence type="predicted"/>
<dbReference type="CDD" id="cd01392">
    <property type="entry name" value="HTH_LacI"/>
    <property type="match status" value="1"/>
</dbReference>
<dbReference type="PANTHER" id="PTHR30146">
    <property type="entry name" value="LACI-RELATED TRANSCRIPTIONAL REPRESSOR"/>
    <property type="match status" value="1"/>
</dbReference>
<dbReference type="InterPro" id="IPR028082">
    <property type="entry name" value="Peripla_BP_I"/>
</dbReference>
<evidence type="ECO:0000256" key="3">
    <source>
        <dbReference type="ARBA" id="ARBA00023163"/>
    </source>
</evidence>
<dbReference type="EMBL" id="BAAAJE010000026">
    <property type="protein sequence ID" value="GAA1159623.1"/>
    <property type="molecule type" value="Genomic_DNA"/>
</dbReference>
<dbReference type="InterPro" id="IPR010982">
    <property type="entry name" value="Lambda_DNA-bd_dom_sf"/>
</dbReference>